<reference evidence="10" key="1">
    <citation type="submission" date="2021-04" db="EMBL/GenBank/DDBJ databases">
        <title>Genomic insights into ecological role and evolution of a novel Thermoplasmata order Candidatus Sysuiplasmatales.</title>
        <authorList>
            <person name="Yuan Y."/>
        </authorList>
    </citation>
    <scope>NUCLEOTIDE SEQUENCE</scope>
    <source>
        <strain evidence="10">YP2-bin.285</strain>
    </source>
</reference>
<dbReference type="EC" id="2.7.11.1" evidence="1"/>
<feature type="non-terminal residue" evidence="10">
    <location>
        <position position="1"/>
    </location>
</feature>
<feature type="domain" description="RIO-type" evidence="9">
    <location>
        <begin position="1"/>
        <end position="33"/>
    </location>
</feature>
<dbReference type="InterPro" id="IPR018934">
    <property type="entry name" value="RIO_dom"/>
</dbReference>
<dbReference type="EMBL" id="JAGVSJ010000028">
    <property type="protein sequence ID" value="MBX8632468.1"/>
    <property type="molecule type" value="Genomic_DNA"/>
</dbReference>
<dbReference type="Gene3D" id="1.10.510.10">
    <property type="entry name" value="Transferase(Phosphotransferase) domain 1"/>
    <property type="match status" value="1"/>
</dbReference>
<evidence type="ECO:0000256" key="3">
    <source>
        <dbReference type="ARBA" id="ARBA00022679"/>
    </source>
</evidence>
<keyword evidence="2" id="KW-0723">Serine/threonine-protein kinase</keyword>
<evidence type="ECO:0000313" key="10">
    <source>
        <dbReference type="EMBL" id="MBX8632468.1"/>
    </source>
</evidence>
<evidence type="ECO:0000256" key="6">
    <source>
        <dbReference type="ARBA" id="ARBA00022840"/>
    </source>
</evidence>
<gene>
    <name evidence="10" type="ORF">J9259_08160</name>
</gene>
<dbReference type="AlphaFoldDB" id="A0A8J7YTN8"/>
<evidence type="ECO:0000256" key="7">
    <source>
        <dbReference type="ARBA" id="ARBA00047899"/>
    </source>
</evidence>
<organism evidence="10 11">
    <name type="scientific">Candidatus Sysuiplasma superficiale</name>
    <dbReference type="NCBI Taxonomy" id="2823368"/>
    <lineage>
        <taxon>Archaea</taxon>
        <taxon>Methanobacteriati</taxon>
        <taxon>Thermoplasmatota</taxon>
        <taxon>Thermoplasmata</taxon>
        <taxon>Candidatus Sysuiplasmatales</taxon>
        <taxon>Candidatus Sysuiplasmataceae</taxon>
        <taxon>Candidatus Sysuiplasma</taxon>
    </lineage>
</organism>
<comment type="catalytic activity">
    <reaction evidence="7">
        <text>L-threonyl-[protein] + ATP = O-phospho-L-threonyl-[protein] + ADP + H(+)</text>
        <dbReference type="Rhea" id="RHEA:46608"/>
        <dbReference type="Rhea" id="RHEA-COMP:11060"/>
        <dbReference type="Rhea" id="RHEA-COMP:11605"/>
        <dbReference type="ChEBI" id="CHEBI:15378"/>
        <dbReference type="ChEBI" id="CHEBI:30013"/>
        <dbReference type="ChEBI" id="CHEBI:30616"/>
        <dbReference type="ChEBI" id="CHEBI:61977"/>
        <dbReference type="ChEBI" id="CHEBI:456216"/>
        <dbReference type="EC" id="2.7.11.1"/>
    </reaction>
</comment>
<evidence type="ECO:0000256" key="5">
    <source>
        <dbReference type="ARBA" id="ARBA00022777"/>
    </source>
</evidence>
<evidence type="ECO:0000259" key="9">
    <source>
        <dbReference type="Pfam" id="PF01163"/>
    </source>
</evidence>
<protein>
    <recommendedName>
        <fullName evidence="1">non-specific serine/threonine protein kinase</fullName>
        <ecNumber evidence="1">2.7.11.1</ecNumber>
    </recommendedName>
</protein>
<evidence type="ECO:0000256" key="1">
    <source>
        <dbReference type="ARBA" id="ARBA00012513"/>
    </source>
</evidence>
<keyword evidence="5" id="KW-0418">Kinase</keyword>
<evidence type="ECO:0000256" key="4">
    <source>
        <dbReference type="ARBA" id="ARBA00022741"/>
    </source>
</evidence>
<keyword evidence="3" id="KW-0808">Transferase</keyword>
<sequence>QGVTFRHPNSSEFLSRDIANVNKFFESRKVKVKNSSSLVKEIVEGMPGAVSQDSA</sequence>
<proteinExistence type="predicted"/>
<name>A0A8J7YTN8_9ARCH</name>
<keyword evidence="4" id="KW-0547">Nucleotide-binding</keyword>
<evidence type="ECO:0000313" key="11">
    <source>
        <dbReference type="Proteomes" id="UP000716004"/>
    </source>
</evidence>
<dbReference type="GO" id="GO:0005524">
    <property type="term" value="F:ATP binding"/>
    <property type="evidence" value="ECO:0007669"/>
    <property type="project" value="UniProtKB-KW"/>
</dbReference>
<keyword evidence="6" id="KW-0067">ATP-binding</keyword>
<comment type="catalytic activity">
    <reaction evidence="8">
        <text>L-seryl-[protein] + ATP = O-phospho-L-seryl-[protein] + ADP + H(+)</text>
        <dbReference type="Rhea" id="RHEA:17989"/>
        <dbReference type="Rhea" id="RHEA-COMP:9863"/>
        <dbReference type="Rhea" id="RHEA-COMP:11604"/>
        <dbReference type="ChEBI" id="CHEBI:15378"/>
        <dbReference type="ChEBI" id="CHEBI:29999"/>
        <dbReference type="ChEBI" id="CHEBI:30616"/>
        <dbReference type="ChEBI" id="CHEBI:83421"/>
        <dbReference type="ChEBI" id="CHEBI:456216"/>
        <dbReference type="EC" id="2.7.11.1"/>
    </reaction>
</comment>
<evidence type="ECO:0000256" key="8">
    <source>
        <dbReference type="ARBA" id="ARBA00048679"/>
    </source>
</evidence>
<dbReference type="GO" id="GO:0004674">
    <property type="term" value="F:protein serine/threonine kinase activity"/>
    <property type="evidence" value="ECO:0007669"/>
    <property type="project" value="UniProtKB-KW"/>
</dbReference>
<dbReference type="Proteomes" id="UP000716004">
    <property type="component" value="Unassembled WGS sequence"/>
</dbReference>
<accession>A0A8J7YTN8</accession>
<comment type="caution">
    <text evidence="10">The sequence shown here is derived from an EMBL/GenBank/DDBJ whole genome shotgun (WGS) entry which is preliminary data.</text>
</comment>
<evidence type="ECO:0000256" key="2">
    <source>
        <dbReference type="ARBA" id="ARBA00022527"/>
    </source>
</evidence>
<dbReference type="Pfam" id="PF01163">
    <property type="entry name" value="RIO1"/>
    <property type="match status" value="1"/>
</dbReference>